<keyword evidence="7" id="KW-1185">Reference proteome</keyword>
<dbReference type="InterPro" id="IPR042099">
    <property type="entry name" value="ANL_N_sf"/>
</dbReference>
<comment type="similarity">
    <text evidence="1">Belongs to the ATP-dependent AMP-binding enzyme family.</text>
</comment>
<dbReference type="FunFam" id="3.40.50.12780:FF:000013">
    <property type="entry name" value="Long-chain-fatty-acid--AMP ligase FadD32"/>
    <property type="match status" value="1"/>
</dbReference>
<dbReference type="InterPro" id="IPR045851">
    <property type="entry name" value="AMP-bd_C_sf"/>
</dbReference>
<gene>
    <name evidence="6" type="ORF">Prubr_65060</name>
</gene>
<dbReference type="AlphaFoldDB" id="A0A810NDX3"/>
<dbReference type="InterPro" id="IPR040097">
    <property type="entry name" value="FAAL/FAAC"/>
</dbReference>
<keyword evidence="4" id="KW-0443">Lipid metabolism</keyword>
<evidence type="ECO:0000256" key="2">
    <source>
        <dbReference type="ARBA" id="ARBA00022598"/>
    </source>
</evidence>
<dbReference type="Pfam" id="PF00501">
    <property type="entry name" value="AMP-binding"/>
    <property type="match status" value="1"/>
</dbReference>
<dbReference type="PANTHER" id="PTHR22754">
    <property type="entry name" value="DISCO-INTERACTING PROTEIN 2 DIP2 -RELATED"/>
    <property type="match status" value="1"/>
</dbReference>
<dbReference type="PROSITE" id="PS00455">
    <property type="entry name" value="AMP_BINDING"/>
    <property type="match status" value="1"/>
</dbReference>
<protein>
    <submittedName>
        <fullName evidence="6">AMP-binding protein</fullName>
    </submittedName>
</protein>
<accession>A0A810NDX3</accession>
<keyword evidence="2" id="KW-0436">Ligase</keyword>
<dbReference type="GO" id="GO:0005886">
    <property type="term" value="C:plasma membrane"/>
    <property type="evidence" value="ECO:0007669"/>
    <property type="project" value="TreeGrafter"/>
</dbReference>
<dbReference type="Gene3D" id="3.40.50.12780">
    <property type="entry name" value="N-terminal domain of ligase-like"/>
    <property type="match status" value="1"/>
</dbReference>
<organism evidence="6 7">
    <name type="scientific">Polymorphospora rubra</name>
    <dbReference type="NCBI Taxonomy" id="338584"/>
    <lineage>
        <taxon>Bacteria</taxon>
        <taxon>Bacillati</taxon>
        <taxon>Actinomycetota</taxon>
        <taxon>Actinomycetes</taxon>
        <taxon>Micromonosporales</taxon>
        <taxon>Micromonosporaceae</taxon>
        <taxon>Polymorphospora</taxon>
    </lineage>
</organism>
<keyword evidence="3" id="KW-0276">Fatty acid metabolism</keyword>
<dbReference type="Proteomes" id="UP000680866">
    <property type="component" value="Chromosome"/>
</dbReference>
<reference evidence="6" key="1">
    <citation type="submission" date="2020-08" db="EMBL/GenBank/DDBJ databases">
        <title>Whole genome shotgun sequence of Polymorphospora rubra NBRC 101157.</title>
        <authorList>
            <person name="Komaki H."/>
            <person name="Tamura T."/>
        </authorList>
    </citation>
    <scope>NUCLEOTIDE SEQUENCE</scope>
    <source>
        <strain evidence="6">NBRC 101157</strain>
    </source>
</reference>
<dbReference type="InterPro" id="IPR000873">
    <property type="entry name" value="AMP-dep_synth/lig_dom"/>
</dbReference>
<dbReference type="PANTHER" id="PTHR22754:SF32">
    <property type="entry name" value="DISCO-INTERACTING PROTEIN 2"/>
    <property type="match status" value="1"/>
</dbReference>
<dbReference type="EMBL" id="AP023359">
    <property type="protein sequence ID" value="BCJ69485.1"/>
    <property type="molecule type" value="Genomic_DNA"/>
</dbReference>
<dbReference type="GO" id="GO:0016874">
    <property type="term" value="F:ligase activity"/>
    <property type="evidence" value="ECO:0007669"/>
    <property type="project" value="UniProtKB-KW"/>
</dbReference>
<dbReference type="SUPFAM" id="SSF56801">
    <property type="entry name" value="Acetyl-CoA synthetase-like"/>
    <property type="match status" value="1"/>
</dbReference>
<sequence>MSFDLTDAPNLVTLLRQQASGRPDAPAVAFLTRPDDLHGGLTRWTYSDLDRQARTIAAWLQRQLPAGARVLLLYPSGVDFVAALLGCVYAGMVAVPSPEPGQQKHHRMRVRKIIDSAEVAGILTTSARLGDTRAWAAGAGLQTGVFVQATDLPLADPDQWQQGAPDRSATALLQYTSGSTGEPKGVIVSHDNVLFNLGVATRDIGWPASARLGGWLPLYHDMALQGLIFAALLRGGSLTLMDPMAFIRRPMSWLRLMDLHDINVTFAPNFAYDLCVSRSTDEDIAQLDLSRLYLAGNSSEPVDAAVLTRFAERFAPAGFRLDSFAPVYGLAEITGYVCGRRGRAPVVRRADSAELAGGRLVAAVSDRPGRDVVSCGPPTEACEVRVVDPSSREVLPEDSVGEIWLRGRSVAGGYWGLDNDDQVFGATTADGESGFLRTGDLGVLHEGELHLHGRLKDVLVVRGRKVHPADIEQELRRQHPELGRLGAVFAGAGDGDHHIVVTHEVTKVSTERLPVLAAEIRQTVAREFGVHAGTVLLLRPGAVSRTTSGKVRRSAMRELFRTGALSSVYRDPHPVGASHPAPALPSAI</sequence>
<feature type="domain" description="AMP-dependent synthetase/ligase" evidence="5">
    <location>
        <begin position="15"/>
        <end position="415"/>
    </location>
</feature>
<evidence type="ECO:0000313" key="7">
    <source>
        <dbReference type="Proteomes" id="UP000680866"/>
    </source>
</evidence>
<evidence type="ECO:0000256" key="3">
    <source>
        <dbReference type="ARBA" id="ARBA00022832"/>
    </source>
</evidence>
<dbReference type="InterPro" id="IPR020845">
    <property type="entry name" value="AMP-binding_CS"/>
</dbReference>
<dbReference type="CDD" id="cd05931">
    <property type="entry name" value="FAAL"/>
    <property type="match status" value="1"/>
</dbReference>
<name>A0A810NDX3_9ACTN</name>
<evidence type="ECO:0000256" key="1">
    <source>
        <dbReference type="ARBA" id="ARBA00006432"/>
    </source>
</evidence>
<proteinExistence type="inferred from homology"/>
<evidence type="ECO:0000259" key="5">
    <source>
        <dbReference type="Pfam" id="PF00501"/>
    </source>
</evidence>
<dbReference type="GO" id="GO:0006633">
    <property type="term" value="P:fatty acid biosynthetic process"/>
    <property type="evidence" value="ECO:0007669"/>
    <property type="project" value="TreeGrafter"/>
</dbReference>
<evidence type="ECO:0000256" key="4">
    <source>
        <dbReference type="ARBA" id="ARBA00023098"/>
    </source>
</evidence>
<dbReference type="Gene3D" id="3.30.300.30">
    <property type="match status" value="1"/>
</dbReference>
<dbReference type="GO" id="GO:0071766">
    <property type="term" value="P:Actinobacterium-type cell wall biogenesis"/>
    <property type="evidence" value="ECO:0007669"/>
    <property type="project" value="UniProtKB-ARBA"/>
</dbReference>
<dbReference type="GO" id="GO:0070566">
    <property type="term" value="F:adenylyltransferase activity"/>
    <property type="evidence" value="ECO:0007669"/>
    <property type="project" value="TreeGrafter"/>
</dbReference>
<evidence type="ECO:0000313" key="6">
    <source>
        <dbReference type="EMBL" id="BCJ69485.1"/>
    </source>
</evidence>
<dbReference type="RefSeq" id="WP_212818794.1">
    <property type="nucleotide sequence ID" value="NZ_AP023359.1"/>
</dbReference>
<dbReference type="KEGG" id="pry:Prubr_65060"/>